<sequence>MGQDVTCSRTSSSRRDGMNNQRQHQDEGDVASSASPPPDCHTSSTSWILRPCRGAEHVRRSRHRSLEVEKVDGAEGREGAGGDGRGEGDGRATEATIEVNGRPRMASKEAARAGEADSDGGGWRRRRGRRRRTVKEEADKAATAGDTDGDGGGGEGDAELDEVGEDVSSEADVLGVRERPPKAKVEAVEGGDAEDIGWGLYSHRPDGEEDKDELLDALGSEHAEPAREHSSAAGVHVAAGVREADAPVAAARTRETMSAMSRQKIWGLSLSGRRSESLKMSSVEAQMRRQHGDSTAVRAPSTVIVRVEVGVVGDERRGGPDVAAAPTWGQHNGAGAVRHHLRRHRRGGRCRRG</sequence>
<dbReference type="Gramene" id="BGIOSGA027159-TA">
    <property type="protein sequence ID" value="BGIOSGA027159-PA"/>
    <property type="gene ID" value="BGIOSGA027159"/>
</dbReference>
<gene>
    <name evidence="2" type="ORF">OsI_28844</name>
</gene>
<feature type="compositionally biased region" description="Basic and acidic residues" evidence="1">
    <location>
        <begin position="13"/>
        <end position="27"/>
    </location>
</feature>
<feature type="region of interest" description="Disordered" evidence="1">
    <location>
        <begin position="316"/>
        <end position="353"/>
    </location>
</feature>
<dbReference type="Proteomes" id="UP000007015">
    <property type="component" value="Chromosome 8"/>
</dbReference>
<feature type="compositionally biased region" description="Basic and acidic residues" evidence="1">
    <location>
        <begin position="106"/>
        <end position="115"/>
    </location>
</feature>
<accession>A2YU39</accession>
<feature type="compositionally biased region" description="Basic and acidic residues" evidence="1">
    <location>
        <begin position="53"/>
        <end position="92"/>
    </location>
</feature>
<dbReference type="HOGENOM" id="CLU_786167_0_0_1"/>
<feature type="region of interest" description="Disordered" evidence="1">
    <location>
        <begin position="1"/>
        <end position="190"/>
    </location>
</feature>
<dbReference type="AlphaFoldDB" id="A2YU39"/>
<organism evidence="2 3">
    <name type="scientific">Oryza sativa subsp. indica</name>
    <name type="common">Rice</name>
    <dbReference type="NCBI Taxonomy" id="39946"/>
    <lineage>
        <taxon>Eukaryota</taxon>
        <taxon>Viridiplantae</taxon>
        <taxon>Streptophyta</taxon>
        <taxon>Embryophyta</taxon>
        <taxon>Tracheophyta</taxon>
        <taxon>Spermatophyta</taxon>
        <taxon>Magnoliopsida</taxon>
        <taxon>Liliopsida</taxon>
        <taxon>Poales</taxon>
        <taxon>Poaceae</taxon>
        <taxon>BOP clade</taxon>
        <taxon>Oryzoideae</taxon>
        <taxon>Oryzeae</taxon>
        <taxon>Oryzinae</taxon>
        <taxon>Oryza</taxon>
        <taxon>Oryza sativa</taxon>
    </lineage>
</organism>
<reference evidence="2 3" key="1">
    <citation type="journal article" date="2005" name="PLoS Biol.">
        <title>The genomes of Oryza sativa: a history of duplications.</title>
        <authorList>
            <person name="Yu J."/>
            <person name="Wang J."/>
            <person name="Lin W."/>
            <person name="Li S."/>
            <person name="Li H."/>
            <person name="Zhou J."/>
            <person name="Ni P."/>
            <person name="Dong W."/>
            <person name="Hu S."/>
            <person name="Zeng C."/>
            <person name="Zhang J."/>
            <person name="Zhang Y."/>
            <person name="Li R."/>
            <person name="Xu Z."/>
            <person name="Li S."/>
            <person name="Li X."/>
            <person name="Zheng H."/>
            <person name="Cong L."/>
            <person name="Lin L."/>
            <person name="Yin J."/>
            <person name="Geng J."/>
            <person name="Li G."/>
            <person name="Shi J."/>
            <person name="Liu J."/>
            <person name="Lv H."/>
            <person name="Li J."/>
            <person name="Wang J."/>
            <person name="Deng Y."/>
            <person name="Ran L."/>
            <person name="Shi X."/>
            <person name="Wang X."/>
            <person name="Wu Q."/>
            <person name="Li C."/>
            <person name="Ren X."/>
            <person name="Wang J."/>
            <person name="Wang X."/>
            <person name="Li D."/>
            <person name="Liu D."/>
            <person name="Zhang X."/>
            <person name="Ji Z."/>
            <person name="Zhao W."/>
            <person name="Sun Y."/>
            <person name="Zhang Z."/>
            <person name="Bao J."/>
            <person name="Han Y."/>
            <person name="Dong L."/>
            <person name="Ji J."/>
            <person name="Chen P."/>
            <person name="Wu S."/>
            <person name="Liu J."/>
            <person name="Xiao Y."/>
            <person name="Bu D."/>
            <person name="Tan J."/>
            <person name="Yang L."/>
            <person name="Ye C."/>
            <person name="Zhang J."/>
            <person name="Xu J."/>
            <person name="Zhou Y."/>
            <person name="Yu Y."/>
            <person name="Zhang B."/>
            <person name="Zhuang S."/>
            <person name="Wei H."/>
            <person name="Liu B."/>
            <person name="Lei M."/>
            <person name="Yu H."/>
            <person name="Li Y."/>
            <person name="Xu H."/>
            <person name="Wei S."/>
            <person name="He X."/>
            <person name="Fang L."/>
            <person name="Zhang Z."/>
            <person name="Zhang Y."/>
            <person name="Huang X."/>
            <person name="Su Z."/>
            <person name="Tong W."/>
            <person name="Li J."/>
            <person name="Tong Z."/>
            <person name="Li S."/>
            <person name="Ye J."/>
            <person name="Wang L."/>
            <person name="Fang L."/>
            <person name="Lei T."/>
            <person name="Chen C."/>
            <person name="Chen H."/>
            <person name="Xu Z."/>
            <person name="Li H."/>
            <person name="Huang H."/>
            <person name="Zhang F."/>
            <person name="Xu H."/>
            <person name="Li N."/>
            <person name="Zhao C."/>
            <person name="Li S."/>
            <person name="Dong L."/>
            <person name="Huang Y."/>
            <person name="Li L."/>
            <person name="Xi Y."/>
            <person name="Qi Q."/>
            <person name="Li W."/>
            <person name="Zhang B."/>
            <person name="Hu W."/>
            <person name="Zhang Y."/>
            <person name="Tian X."/>
            <person name="Jiao Y."/>
            <person name="Liang X."/>
            <person name="Jin J."/>
            <person name="Gao L."/>
            <person name="Zheng W."/>
            <person name="Hao B."/>
            <person name="Liu S."/>
            <person name="Wang W."/>
            <person name="Yuan L."/>
            <person name="Cao M."/>
            <person name="McDermott J."/>
            <person name="Samudrala R."/>
            <person name="Wang J."/>
            <person name="Wong G.K."/>
            <person name="Yang H."/>
        </authorList>
    </citation>
    <scope>NUCLEOTIDE SEQUENCE [LARGE SCALE GENOMIC DNA]</scope>
    <source>
        <strain evidence="3">cv. 93-11</strain>
    </source>
</reference>
<dbReference type="EMBL" id="CM000133">
    <property type="protein sequence ID" value="EAZ06600.1"/>
    <property type="molecule type" value="Genomic_DNA"/>
</dbReference>
<proteinExistence type="predicted"/>
<evidence type="ECO:0000313" key="3">
    <source>
        <dbReference type="Proteomes" id="UP000007015"/>
    </source>
</evidence>
<evidence type="ECO:0000313" key="2">
    <source>
        <dbReference type="EMBL" id="EAZ06600.1"/>
    </source>
</evidence>
<feature type="compositionally biased region" description="Acidic residues" evidence="1">
    <location>
        <begin position="156"/>
        <end position="169"/>
    </location>
</feature>
<protein>
    <submittedName>
        <fullName evidence="2">Uncharacterized protein</fullName>
    </submittedName>
</protein>
<name>A2YU39_ORYSI</name>
<keyword evidence="3" id="KW-1185">Reference proteome</keyword>
<feature type="compositionally biased region" description="Basic and acidic residues" evidence="1">
    <location>
        <begin position="175"/>
        <end position="187"/>
    </location>
</feature>
<feature type="compositionally biased region" description="Polar residues" evidence="1">
    <location>
        <begin position="1"/>
        <end position="11"/>
    </location>
</feature>
<evidence type="ECO:0000256" key="1">
    <source>
        <dbReference type="SAM" id="MobiDB-lite"/>
    </source>
</evidence>
<feature type="compositionally biased region" description="Basic residues" evidence="1">
    <location>
        <begin position="123"/>
        <end position="133"/>
    </location>
</feature>
<feature type="compositionally biased region" description="Basic residues" evidence="1">
    <location>
        <begin position="337"/>
        <end position="353"/>
    </location>
</feature>